<dbReference type="InterPro" id="IPR014577">
    <property type="entry name" value="UCP033093_metalloPase"/>
</dbReference>
<dbReference type="PANTHER" id="PTHR30337:SF0">
    <property type="entry name" value="NUCLEASE SBCCD SUBUNIT D"/>
    <property type="match status" value="1"/>
</dbReference>
<dbReference type="EMBL" id="CP031229">
    <property type="protein sequence ID" value="AXH98155.1"/>
    <property type="molecule type" value="Genomic_DNA"/>
</dbReference>
<feature type="domain" description="Calcineurin-like phosphoesterase" evidence="2">
    <location>
        <begin position="23"/>
        <end position="105"/>
    </location>
</feature>
<keyword evidence="3" id="KW-0540">Nuclease</keyword>
<evidence type="ECO:0000313" key="3">
    <source>
        <dbReference type="EMBL" id="AXH98155.1"/>
    </source>
</evidence>
<dbReference type="InterPro" id="IPR050535">
    <property type="entry name" value="DNA_Repair-Maintenance_Comp"/>
</dbReference>
<dbReference type="SUPFAM" id="SSF56300">
    <property type="entry name" value="Metallo-dependent phosphatases"/>
    <property type="match status" value="1"/>
</dbReference>
<evidence type="ECO:0000313" key="4">
    <source>
        <dbReference type="Proteomes" id="UP000253790"/>
    </source>
</evidence>
<dbReference type="GO" id="GO:0004527">
    <property type="term" value="F:exonuclease activity"/>
    <property type="evidence" value="ECO:0007669"/>
    <property type="project" value="UniProtKB-KW"/>
</dbReference>
<keyword evidence="3" id="KW-0269">Exonuclease</keyword>
<gene>
    <name evidence="3" type="ORF">DV701_14955</name>
</gene>
<dbReference type="Proteomes" id="UP000253790">
    <property type="component" value="Chromosome"/>
</dbReference>
<dbReference type="PANTHER" id="PTHR30337">
    <property type="entry name" value="COMPONENT OF ATP-DEPENDENT DSDNA EXONUCLEASE"/>
    <property type="match status" value="1"/>
</dbReference>
<keyword evidence="3" id="KW-0378">Hydrolase</keyword>
<dbReference type="OrthoDB" id="9773856at2"/>
<sequence>MTRRYLASEAQARFASSRVDVIRRLGEVAVRQGCDFVLVCGDVFEHAQLTPQTVRRALEALRAVEVPVYLLPGNHDHLGPLSLWATALLAEELPAHVHVLDAPGVHAVAPGVEIVAVPWHGKHPGSDLVAEVVADLPQGPAPQGTVRVVAAHGAVDVLDQDRRSASAIAVAPLVAALEAGQIHYVALGDRHSRTRVDPAIWYCGAPEPTAWREQDPGDVLVVEVEPAGAARAAVQVTPHTVATWRFVALDRRTDCDEDLDALDAELAALPDKDRTVVRLGLRGTLGLAQHARLEELLARHADLLAALHRPSQHTDLVLAGEDDIADLGLGGFLAAAVEEIRTVSHEAAPTRPGVDGGAAATTDFVPGRPDDADSARDALALLYRLASGGAR</sequence>
<dbReference type="InterPro" id="IPR029052">
    <property type="entry name" value="Metallo-depent_PP-like"/>
</dbReference>
<feature type="region of interest" description="Disordered" evidence="1">
    <location>
        <begin position="346"/>
        <end position="371"/>
    </location>
</feature>
<dbReference type="Pfam" id="PF00149">
    <property type="entry name" value="Metallophos"/>
    <property type="match status" value="1"/>
</dbReference>
<accession>A0A345NSZ7</accession>
<dbReference type="Gene3D" id="3.60.21.10">
    <property type="match status" value="1"/>
</dbReference>
<evidence type="ECO:0000256" key="1">
    <source>
        <dbReference type="SAM" id="MobiDB-lite"/>
    </source>
</evidence>
<dbReference type="AlphaFoldDB" id="A0A345NSZ7"/>
<organism evidence="3 4">
    <name type="scientific">Ornithinimicrobium avium</name>
    <dbReference type="NCBI Taxonomy" id="2283195"/>
    <lineage>
        <taxon>Bacteria</taxon>
        <taxon>Bacillati</taxon>
        <taxon>Actinomycetota</taxon>
        <taxon>Actinomycetes</taxon>
        <taxon>Micrococcales</taxon>
        <taxon>Ornithinimicrobiaceae</taxon>
        <taxon>Ornithinimicrobium</taxon>
    </lineage>
</organism>
<dbReference type="InterPro" id="IPR004843">
    <property type="entry name" value="Calcineurin-like_PHP"/>
</dbReference>
<protein>
    <submittedName>
        <fullName evidence="3">Exonuclease SbcCD subunit D</fullName>
    </submittedName>
</protein>
<name>A0A345NSZ7_9MICO</name>
<dbReference type="KEGG" id="orn:DV701_14955"/>
<keyword evidence="4" id="KW-1185">Reference proteome</keyword>
<reference evidence="3 4" key="1">
    <citation type="submission" date="2018-07" db="EMBL/GenBank/DDBJ databases">
        <title>Complete genome sequencing of Ornithinimicrobium sp. AMA3305.</title>
        <authorList>
            <person name="Bae J.-W."/>
        </authorList>
    </citation>
    <scope>NUCLEOTIDE SEQUENCE [LARGE SCALE GENOMIC DNA]</scope>
    <source>
        <strain evidence="3 4">AMA3305</strain>
    </source>
</reference>
<dbReference type="PIRSF" id="PIRSF033093">
    <property type="entry name" value="UCP_ML1119"/>
    <property type="match status" value="1"/>
</dbReference>
<evidence type="ECO:0000259" key="2">
    <source>
        <dbReference type="Pfam" id="PF00149"/>
    </source>
</evidence>
<proteinExistence type="predicted"/>